<reference evidence="1 2" key="1">
    <citation type="submission" date="2014-04" db="EMBL/GenBank/DDBJ databases">
        <authorList>
            <consortium name="DOE Joint Genome Institute"/>
            <person name="Kuo A."/>
            <person name="Kohler A."/>
            <person name="Costa M.D."/>
            <person name="Nagy L.G."/>
            <person name="Floudas D."/>
            <person name="Copeland A."/>
            <person name="Barry K.W."/>
            <person name="Cichocki N."/>
            <person name="Veneault-Fourrey C."/>
            <person name="LaButti K."/>
            <person name="Lindquist E.A."/>
            <person name="Lipzen A."/>
            <person name="Lundell T."/>
            <person name="Morin E."/>
            <person name="Murat C."/>
            <person name="Sun H."/>
            <person name="Tunlid A."/>
            <person name="Henrissat B."/>
            <person name="Grigoriev I.V."/>
            <person name="Hibbett D.S."/>
            <person name="Martin F."/>
            <person name="Nordberg H.P."/>
            <person name="Cantor M.N."/>
            <person name="Hua S.X."/>
        </authorList>
    </citation>
    <scope>NUCLEOTIDE SEQUENCE [LARGE SCALE GENOMIC DNA]</scope>
    <source>
        <strain evidence="1 2">441</strain>
    </source>
</reference>
<dbReference type="EMBL" id="KN833888">
    <property type="protein sequence ID" value="KIK15512.1"/>
    <property type="molecule type" value="Genomic_DNA"/>
</dbReference>
<dbReference type="HOGENOM" id="CLU_3093093_0_0_1"/>
<dbReference type="Proteomes" id="UP000054018">
    <property type="component" value="Unassembled WGS sequence"/>
</dbReference>
<keyword evidence="2" id="KW-1185">Reference proteome</keyword>
<reference evidence="2" key="2">
    <citation type="submission" date="2015-01" db="EMBL/GenBank/DDBJ databases">
        <title>Evolutionary Origins and Diversification of the Mycorrhizal Mutualists.</title>
        <authorList>
            <consortium name="DOE Joint Genome Institute"/>
            <consortium name="Mycorrhizal Genomics Consortium"/>
            <person name="Kohler A."/>
            <person name="Kuo A."/>
            <person name="Nagy L.G."/>
            <person name="Floudas D."/>
            <person name="Copeland A."/>
            <person name="Barry K.W."/>
            <person name="Cichocki N."/>
            <person name="Veneault-Fourrey C."/>
            <person name="LaButti K."/>
            <person name="Lindquist E.A."/>
            <person name="Lipzen A."/>
            <person name="Lundell T."/>
            <person name="Morin E."/>
            <person name="Murat C."/>
            <person name="Riley R."/>
            <person name="Ohm R."/>
            <person name="Sun H."/>
            <person name="Tunlid A."/>
            <person name="Henrissat B."/>
            <person name="Grigoriev I.V."/>
            <person name="Hibbett D.S."/>
            <person name="Martin F."/>
        </authorList>
    </citation>
    <scope>NUCLEOTIDE SEQUENCE [LARGE SCALE GENOMIC DNA]</scope>
    <source>
        <strain evidence="2">441</strain>
    </source>
</reference>
<dbReference type="AlphaFoldDB" id="A0A0C9YZL8"/>
<gene>
    <name evidence="1" type="ORF">PISMIDRAFT_687215</name>
</gene>
<organism evidence="1 2">
    <name type="scientific">Pisolithus microcarpus 441</name>
    <dbReference type="NCBI Taxonomy" id="765257"/>
    <lineage>
        <taxon>Eukaryota</taxon>
        <taxon>Fungi</taxon>
        <taxon>Dikarya</taxon>
        <taxon>Basidiomycota</taxon>
        <taxon>Agaricomycotina</taxon>
        <taxon>Agaricomycetes</taxon>
        <taxon>Agaricomycetidae</taxon>
        <taxon>Boletales</taxon>
        <taxon>Sclerodermatineae</taxon>
        <taxon>Pisolithaceae</taxon>
        <taxon>Pisolithus</taxon>
    </lineage>
</organism>
<evidence type="ECO:0000313" key="1">
    <source>
        <dbReference type="EMBL" id="KIK15512.1"/>
    </source>
</evidence>
<feature type="non-terminal residue" evidence="1">
    <location>
        <position position="1"/>
    </location>
</feature>
<accession>A0A0C9YZL8</accession>
<name>A0A0C9YZL8_9AGAM</name>
<proteinExistence type="predicted"/>
<evidence type="ECO:0000313" key="2">
    <source>
        <dbReference type="Proteomes" id="UP000054018"/>
    </source>
</evidence>
<sequence length="52" mass="5670">LPQGMANVIDTETAHVHLGRRVTSICQNQDLSITAASDFPMSKLPERPGPLR</sequence>
<protein>
    <submittedName>
        <fullName evidence="1">Uncharacterized protein</fullName>
    </submittedName>
</protein>